<protein>
    <submittedName>
        <fullName evidence="2">RES family NAD+ phosphorylase</fullName>
    </submittedName>
</protein>
<dbReference type="Proteomes" id="UP000790580">
    <property type="component" value="Unassembled WGS sequence"/>
</dbReference>
<sequence length="358" mass="41399">MICCENCFRDIEIKAIIKGIQNTGDCEICFSTDVNIYNTNVNTELVDSFNELIEVYTPVDSLPDIFPREKLVMLKDELFEKWNIFNINKEKIYIVIKNICHEKYEETPEYFDSSIGILDLDNTDYLEANSLLKNYEWEDFVAEIKTNIRFHTNIINTEILNEFCESAKCFYKKGKIFYRGRLSTRKGFSKDEMGPPPDEKASDGRANPVGVSCLYLANDEKTTLHEIKAGLYDYVSIGTFELLEDIELIDFTIIDKVSPFLSNNLDFKQYIINKKHLSKISHNIAKPLRRNDSPLDYLPTQYIVDFIKSKGHSGIKYSSTMRKNGYNIAIFNKGLFECKEVRVHDVEMVNYESNPLGG</sequence>
<evidence type="ECO:0000313" key="2">
    <source>
        <dbReference type="EMBL" id="MBU9723439.1"/>
    </source>
</evidence>
<accession>A0ABS6JXX6</accession>
<dbReference type="Pfam" id="PF08808">
    <property type="entry name" value="RES"/>
    <property type="match status" value="1"/>
</dbReference>
<name>A0ABS6JXX6_9BACI</name>
<evidence type="ECO:0000259" key="1">
    <source>
        <dbReference type="SMART" id="SM00953"/>
    </source>
</evidence>
<feature type="domain" description="RES" evidence="1">
    <location>
        <begin position="189"/>
        <end position="342"/>
    </location>
</feature>
<dbReference type="RefSeq" id="WP_088073355.1">
    <property type="nucleotide sequence ID" value="NZ_JAHQCR010000077.1"/>
</dbReference>
<dbReference type="EMBL" id="JAHQCR010000077">
    <property type="protein sequence ID" value="MBU9723439.1"/>
    <property type="molecule type" value="Genomic_DNA"/>
</dbReference>
<organism evidence="2 3">
    <name type="scientific">Evansella alkalicola</name>
    <dbReference type="NCBI Taxonomy" id="745819"/>
    <lineage>
        <taxon>Bacteria</taxon>
        <taxon>Bacillati</taxon>
        <taxon>Bacillota</taxon>
        <taxon>Bacilli</taxon>
        <taxon>Bacillales</taxon>
        <taxon>Bacillaceae</taxon>
        <taxon>Evansella</taxon>
    </lineage>
</organism>
<dbReference type="SMART" id="SM00953">
    <property type="entry name" value="RES"/>
    <property type="match status" value="1"/>
</dbReference>
<gene>
    <name evidence="2" type="ORF">KS407_18645</name>
</gene>
<comment type="caution">
    <text evidence="2">The sequence shown here is derived from an EMBL/GenBank/DDBJ whole genome shotgun (WGS) entry which is preliminary data.</text>
</comment>
<reference evidence="2 3" key="1">
    <citation type="submission" date="2021-06" db="EMBL/GenBank/DDBJ databases">
        <title>Bacillus sp. RD4P76, an endophyte from a halophyte.</title>
        <authorList>
            <person name="Sun J.-Q."/>
        </authorList>
    </citation>
    <scope>NUCLEOTIDE SEQUENCE [LARGE SCALE GENOMIC DNA]</scope>
    <source>
        <strain evidence="2 3">JCM 17098</strain>
    </source>
</reference>
<keyword evidence="3" id="KW-1185">Reference proteome</keyword>
<dbReference type="InterPro" id="IPR014914">
    <property type="entry name" value="RES_dom"/>
</dbReference>
<proteinExistence type="predicted"/>
<evidence type="ECO:0000313" key="3">
    <source>
        <dbReference type="Proteomes" id="UP000790580"/>
    </source>
</evidence>